<evidence type="ECO:0000313" key="10">
    <source>
        <dbReference type="Proteomes" id="UP000247980"/>
    </source>
</evidence>
<dbReference type="InterPro" id="IPR014711">
    <property type="entry name" value="TopoI_cat_a-hlx-sub_euk"/>
</dbReference>
<dbReference type="InterPro" id="IPR011010">
    <property type="entry name" value="DNA_brk_join_enz"/>
</dbReference>
<comment type="caution">
    <text evidence="9">The sequence shown here is derived from an EMBL/GenBank/DDBJ whole genome shotgun (WGS) entry which is preliminary data.</text>
</comment>
<evidence type="ECO:0000256" key="4">
    <source>
        <dbReference type="ARBA" id="ARBA00023029"/>
    </source>
</evidence>
<dbReference type="InterPro" id="IPR001631">
    <property type="entry name" value="TopoI"/>
</dbReference>
<evidence type="ECO:0000313" key="9">
    <source>
        <dbReference type="EMBL" id="PYI37280.1"/>
    </source>
</evidence>
<evidence type="ECO:0000256" key="5">
    <source>
        <dbReference type="ARBA" id="ARBA00023125"/>
    </source>
</evidence>
<proteinExistence type="inferred from homology"/>
<comment type="similarity">
    <text evidence="2">Belongs to the type IB topoisomerase family.</text>
</comment>
<dbReference type="PROSITE" id="PS52038">
    <property type="entry name" value="TOPO_IB_2"/>
    <property type="match status" value="1"/>
</dbReference>
<evidence type="ECO:0000259" key="8">
    <source>
        <dbReference type="Pfam" id="PF21338"/>
    </source>
</evidence>
<dbReference type="InterPro" id="IPR049331">
    <property type="entry name" value="Top1B_N_bact"/>
</dbReference>
<dbReference type="Gene3D" id="1.10.132.120">
    <property type="match status" value="1"/>
</dbReference>
<keyword evidence="4" id="KW-0799">Topoisomerase</keyword>
<dbReference type="Pfam" id="PF01028">
    <property type="entry name" value="Topoisom_I"/>
    <property type="match status" value="1"/>
</dbReference>
<feature type="domain" description="DNA topoisomerase IB N-terminal" evidence="8">
    <location>
        <begin position="23"/>
        <end position="71"/>
    </location>
</feature>
<evidence type="ECO:0000256" key="6">
    <source>
        <dbReference type="ARBA" id="ARBA00023235"/>
    </source>
</evidence>
<keyword evidence="5" id="KW-0238">DNA-binding</keyword>
<dbReference type="GO" id="GO:0003917">
    <property type="term" value="F:DNA topoisomerase type I (single strand cut, ATP-independent) activity"/>
    <property type="evidence" value="ECO:0007669"/>
    <property type="project" value="UniProtKB-EC"/>
</dbReference>
<feature type="domain" description="DNA topoisomerase I catalytic core eukaryotic-type" evidence="7">
    <location>
        <begin position="83"/>
        <end position="290"/>
    </location>
</feature>
<evidence type="ECO:0000259" key="7">
    <source>
        <dbReference type="Pfam" id="PF01028"/>
    </source>
</evidence>
<protein>
    <recommendedName>
        <fullName evidence="3">DNA topoisomerase</fullName>
        <ecNumber evidence="3">5.6.2.1</ecNumber>
    </recommendedName>
</protein>
<dbReference type="EMBL" id="QJVC01000025">
    <property type="protein sequence ID" value="PYI37280.1"/>
    <property type="molecule type" value="Genomic_DNA"/>
</dbReference>
<sequence>MVEQLHRVEPGSGGITRRVTGNGFSYVSANGRRIRSDARLRRIGALAVPPAWTHVWIAADPRAHIQATGVDAAGRTQYIYHPRWREMRDDEKFIRSLAFAQRLPAMRRSVTRDLKQQQDPRRRALAAAVRLIDRAGLRVGGAAYAEENGSFGATTLQRRHVSVEGDAIRLVFRGKSASTWDVHLTDGLLGDYFACVPRTPRKGPALCHPIMSGRRKVWHAITDTEVNSYLGEVVGTGFTAKDFRTWQGTVAAAISLARSRRSGATSPTAVTAAIREAAQWLHNTPSIAKESYVNPRVIALFEQGKVADLNRQRDRAVLALLAAGTGKHQ</sequence>
<dbReference type="Gene3D" id="3.30.66.10">
    <property type="entry name" value="DNA topoisomerase I domain"/>
    <property type="match status" value="1"/>
</dbReference>
<comment type="catalytic activity">
    <reaction evidence="1">
        <text>ATP-independent breakage of single-stranded DNA, followed by passage and rejoining.</text>
        <dbReference type="EC" id="5.6.2.1"/>
    </reaction>
</comment>
<keyword evidence="6 9" id="KW-0413">Isomerase</keyword>
<dbReference type="PRINTS" id="PR00416">
    <property type="entry name" value="EUTPISMRASEI"/>
</dbReference>
<dbReference type="InterPro" id="IPR013500">
    <property type="entry name" value="TopoI_cat_euk"/>
</dbReference>
<evidence type="ECO:0000256" key="1">
    <source>
        <dbReference type="ARBA" id="ARBA00000213"/>
    </source>
</evidence>
<dbReference type="AlphaFoldDB" id="A0A2V5J4L7"/>
<dbReference type="Proteomes" id="UP000247980">
    <property type="component" value="Unassembled WGS sequence"/>
</dbReference>
<dbReference type="SUPFAM" id="SSF56349">
    <property type="entry name" value="DNA breaking-rejoining enzymes"/>
    <property type="match status" value="1"/>
</dbReference>
<dbReference type="Gene3D" id="3.90.15.10">
    <property type="entry name" value="Topoisomerase I, Chain A, domain 3"/>
    <property type="match status" value="1"/>
</dbReference>
<dbReference type="RefSeq" id="WP_110486612.1">
    <property type="nucleotide sequence ID" value="NZ_QJVC01000025.1"/>
</dbReference>
<keyword evidence="10" id="KW-1185">Reference proteome</keyword>
<organism evidence="9 10">
    <name type="scientific">Arthrobacter psychrolactophilus</name>
    <dbReference type="NCBI Taxonomy" id="92442"/>
    <lineage>
        <taxon>Bacteria</taxon>
        <taxon>Bacillati</taxon>
        <taxon>Actinomycetota</taxon>
        <taxon>Actinomycetes</taxon>
        <taxon>Micrococcales</taxon>
        <taxon>Micrococcaceae</taxon>
        <taxon>Arthrobacter</taxon>
    </lineage>
</organism>
<dbReference type="GO" id="GO:0006265">
    <property type="term" value="P:DNA topological change"/>
    <property type="evidence" value="ECO:0007669"/>
    <property type="project" value="InterPro"/>
</dbReference>
<evidence type="ECO:0000256" key="3">
    <source>
        <dbReference type="ARBA" id="ARBA00012891"/>
    </source>
</evidence>
<dbReference type="Pfam" id="PF21338">
    <property type="entry name" value="Top1B_N_bact"/>
    <property type="match status" value="1"/>
</dbReference>
<dbReference type="EC" id="5.6.2.1" evidence="3"/>
<dbReference type="InterPro" id="IPR035447">
    <property type="entry name" value="DNA_topo_I_N_sf"/>
</dbReference>
<name>A0A2V5J4L7_9MICC</name>
<gene>
    <name evidence="9" type="ORF">CVS30_16310</name>
</gene>
<reference evidence="9 10" key="1">
    <citation type="submission" date="2018-05" db="EMBL/GenBank/DDBJ databases">
        <title>Genetic diversity of glacier-inhabiting Cryobacterium bacteria in China and description of Cryobacterium mengkeensis sp. nov. and Arthrobacter glacialis sp. nov.</title>
        <authorList>
            <person name="Liu Q."/>
            <person name="Xin Y.-H."/>
        </authorList>
    </citation>
    <scope>NUCLEOTIDE SEQUENCE [LARGE SCALE GENOMIC DNA]</scope>
    <source>
        <strain evidence="9 10">B7</strain>
    </source>
</reference>
<dbReference type="GO" id="GO:0003677">
    <property type="term" value="F:DNA binding"/>
    <property type="evidence" value="ECO:0007669"/>
    <property type="project" value="UniProtKB-KW"/>
</dbReference>
<accession>A0A2V5J4L7</accession>
<dbReference type="SUPFAM" id="SSF55869">
    <property type="entry name" value="DNA topoisomerase I domain"/>
    <property type="match status" value="1"/>
</dbReference>
<dbReference type="OrthoDB" id="9778962at2"/>
<evidence type="ECO:0000256" key="2">
    <source>
        <dbReference type="ARBA" id="ARBA00006645"/>
    </source>
</evidence>